<accession>A0A3N4J4B1</accession>
<sequence length="116" mass="13649">MKRKNKIQRDSIKEHGSKSMFSPFFFLFLFFCFPAENSIHFNCTGFPTIFSSSFLFLSFPVNILFFIFFSFFSFHPVRMENYRYAIPLFHPSTHRGLPRPFLPLSLPYSMSTGCEG</sequence>
<dbReference type="Proteomes" id="UP000276215">
    <property type="component" value="Unassembled WGS sequence"/>
</dbReference>
<name>A0A3N4J4B1_9PEZI</name>
<keyword evidence="1" id="KW-0812">Transmembrane</keyword>
<organism evidence="2 3">
    <name type="scientific">Choiromyces venosus 120613-1</name>
    <dbReference type="NCBI Taxonomy" id="1336337"/>
    <lineage>
        <taxon>Eukaryota</taxon>
        <taxon>Fungi</taxon>
        <taxon>Dikarya</taxon>
        <taxon>Ascomycota</taxon>
        <taxon>Pezizomycotina</taxon>
        <taxon>Pezizomycetes</taxon>
        <taxon>Pezizales</taxon>
        <taxon>Tuberaceae</taxon>
        <taxon>Choiromyces</taxon>
    </lineage>
</organism>
<keyword evidence="1" id="KW-1133">Transmembrane helix</keyword>
<keyword evidence="1" id="KW-0472">Membrane</keyword>
<evidence type="ECO:0000313" key="3">
    <source>
        <dbReference type="Proteomes" id="UP000276215"/>
    </source>
</evidence>
<proteinExistence type="predicted"/>
<protein>
    <submittedName>
        <fullName evidence="2">Uncharacterized protein</fullName>
    </submittedName>
</protein>
<gene>
    <name evidence="2" type="ORF">L873DRAFT_120862</name>
</gene>
<dbReference type="EMBL" id="ML120462">
    <property type="protein sequence ID" value="RPA93005.1"/>
    <property type="molecule type" value="Genomic_DNA"/>
</dbReference>
<evidence type="ECO:0000313" key="2">
    <source>
        <dbReference type="EMBL" id="RPA93005.1"/>
    </source>
</evidence>
<reference evidence="2 3" key="1">
    <citation type="journal article" date="2018" name="Nat. Ecol. Evol.">
        <title>Pezizomycetes genomes reveal the molecular basis of ectomycorrhizal truffle lifestyle.</title>
        <authorList>
            <person name="Murat C."/>
            <person name="Payen T."/>
            <person name="Noel B."/>
            <person name="Kuo A."/>
            <person name="Morin E."/>
            <person name="Chen J."/>
            <person name="Kohler A."/>
            <person name="Krizsan K."/>
            <person name="Balestrini R."/>
            <person name="Da Silva C."/>
            <person name="Montanini B."/>
            <person name="Hainaut M."/>
            <person name="Levati E."/>
            <person name="Barry K.W."/>
            <person name="Belfiori B."/>
            <person name="Cichocki N."/>
            <person name="Clum A."/>
            <person name="Dockter R.B."/>
            <person name="Fauchery L."/>
            <person name="Guy J."/>
            <person name="Iotti M."/>
            <person name="Le Tacon F."/>
            <person name="Lindquist E.A."/>
            <person name="Lipzen A."/>
            <person name="Malagnac F."/>
            <person name="Mello A."/>
            <person name="Molinier V."/>
            <person name="Miyauchi S."/>
            <person name="Poulain J."/>
            <person name="Riccioni C."/>
            <person name="Rubini A."/>
            <person name="Sitrit Y."/>
            <person name="Splivallo R."/>
            <person name="Traeger S."/>
            <person name="Wang M."/>
            <person name="Zifcakova L."/>
            <person name="Wipf D."/>
            <person name="Zambonelli A."/>
            <person name="Paolocci F."/>
            <person name="Nowrousian M."/>
            <person name="Ottonello S."/>
            <person name="Baldrian P."/>
            <person name="Spatafora J.W."/>
            <person name="Henrissat B."/>
            <person name="Nagy L.G."/>
            <person name="Aury J.M."/>
            <person name="Wincker P."/>
            <person name="Grigoriev I.V."/>
            <person name="Bonfante P."/>
            <person name="Martin F.M."/>
        </authorList>
    </citation>
    <scope>NUCLEOTIDE SEQUENCE [LARGE SCALE GENOMIC DNA]</scope>
    <source>
        <strain evidence="2 3">120613-1</strain>
    </source>
</reference>
<feature type="transmembrane region" description="Helical" evidence="1">
    <location>
        <begin position="53"/>
        <end position="74"/>
    </location>
</feature>
<keyword evidence="3" id="KW-1185">Reference proteome</keyword>
<dbReference type="AlphaFoldDB" id="A0A3N4J4B1"/>
<evidence type="ECO:0000256" key="1">
    <source>
        <dbReference type="SAM" id="Phobius"/>
    </source>
</evidence>